<sequence>MSYIRISNESFFDKEYYSTFAKQNEYRFFNVGSSISTLVPKYKELIKEAIGNKANETFKDYELPPIDTSAIKNIFERELEIILEKINLSLENDEPVNKVIEWKGVEYLLNLSLTNPNNRIASDYYDIISICKECLAKNKSMYLSIQ</sequence>
<protein>
    <submittedName>
        <fullName evidence="1">Uncharacterized protein</fullName>
    </submittedName>
</protein>
<comment type="caution">
    <text evidence="1">The sequence shown here is derived from an EMBL/GenBank/DDBJ whole genome shotgun (WGS) entry which is preliminary data.</text>
</comment>
<keyword evidence="2" id="KW-1185">Reference proteome</keyword>
<evidence type="ECO:0000313" key="1">
    <source>
        <dbReference type="EMBL" id="MFD2568742.1"/>
    </source>
</evidence>
<organism evidence="1 2">
    <name type="scientific">Pseudotenacibaculum haliotis</name>
    <dbReference type="NCBI Taxonomy" id="1862138"/>
    <lineage>
        <taxon>Bacteria</taxon>
        <taxon>Pseudomonadati</taxon>
        <taxon>Bacteroidota</taxon>
        <taxon>Flavobacteriia</taxon>
        <taxon>Flavobacteriales</taxon>
        <taxon>Flavobacteriaceae</taxon>
        <taxon>Pseudotenacibaculum</taxon>
    </lineage>
</organism>
<name>A0ABW5LWL2_9FLAO</name>
<dbReference type="Proteomes" id="UP001597508">
    <property type="component" value="Unassembled WGS sequence"/>
</dbReference>
<proteinExistence type="predicted"/>
<reference evidence="2" key="1">
    <citation type="journal article" date="2019" name="Int. J. Syst. Evol. Microbiol.">
        <title>The Global Catalogue of Microorganisms (GCM) 10K type strain sequencing project: providing services to taxonomists for standard genome sequencing and annotation.</title>
        <authorList>
            <consortium name="The Broad Institute Genomics Platform"/>
            <consortium name="The Broad Institute Genome Sequencing Center for Infectious Disease"/>
            <person name="Wu L."/>
            <person name="Ma J."/>
        </authorList>
    </citation>
    <scope>NUCLEOTIDE SEQUENCE [LARGE SCALE GENOMIC DNA]</scope>
    <source>
        <strain evidence="2">KCTC 52127</strain>
    </source>
</reference>
<dbReference type="RefSeq" id="WP_379667449.1">
    <property type="nucleotide sequence ID" value="NZ_JBHULH010000012.1"/>
</dbReference>
<accession>A0ABW5LWL2</accession>
<gene>
    <name evidence="1" type="ORF">ACFSRZ_15310</name>
</gene>
<evidence type="ECO:0000313" key="2">
    <source>
        <dbReference type="Proteomes" id="UP001597508"/>
    </source>
</evidence>
<dbReference type="EMBL" id="JBHULH010000012">
    <property type="protein sequence ID" value="MFD2568742.1"/>
    <property type="molecule type" value="Genomic_DNA"/>
</dbReference>